<accession>A0A7W9WXL5</accession>
<dbReference type="GO" id="GO:0016829">
    <property type="term" value="F:lyase activity"/>
    <property type="evidence" value="ECO:0007669"/>
    <property type="project" value="UniProtKB-KW"/>
</dbReference>
<dbReference type="EMBL" id="JACHBX010000001">
    <property type="protein sequence ID" value="MBB6132675.1"/>
    <property type="molecule type" value="Genomic_DNA"/>
</dbReference>
<keyword evidence="2" id="KW-0456">Lyase</keyword>
<organism evidence="2 3">
    <name type="scientific">Massilia aurea</name>
    <dbReference type="NCBI Taxonomy" id="373040"/>
    <lineage>
        <taxon>Bacteria</taxon>
        <taxon>Pseudomonadati</taxon>
        <taxon>Pseudomonadota</taxon>
        <taxon>Betaproteobacteria</taxon>
        <taxon>Burkholderiales</taxon>
        <taxon>Oxalobacteraceae</taxon>
        <taxon>Telluria group</taxon>
        <taxon>Massilia</taxon>
    </lineage>
</organism>
<dbReference type="InterPro" id="IPR029068">
    <property type="entry name" value="Glyas_Bleomycin-R_OHBP_Dase"/>
</dbReference>
<dbReference type="Gene3D" id="3.10.180.10">
    <property type="entry name" value="2,3-Dihydroxybiphenyl 1,2-Dioxygenase, domain 1"/>
    <property type="match status" value="1"/>
</dbReference>
<dbReference type="SUPFAM" id="SSF54593">
    <property type="entry name" value="Glyoxalase/Bleomycin resistance protein/Dihydroxybiphenyl dioxygenase"/>
    <property type="match status" value="1"/>
</dbReference>
<feature type="domain" description="VOC" evidence="1">
    <location>
        <begin position="1"/>
        <end position="122"/>
    </location>
</feature>
<gene>
    <name evidence="2" type="ORF">HD842_000786</name>
</gene>
<dbReference type="GO" id="GO:0051213">
    <property type="term" value="F:dioxygenase activity"/>
    <property type="evidence" value="ECO:0007669"/>
    <property type="project" value="UniProtKB-KW"/>
</dbReference>
<dbReference type="CDD" id="cd07262">
    <property type="entry name" value="VOC_like"/>
    <property type="match status" value="1"/>
</dbReference>
<reference evidence="2 3" key="1">
    <citation type="submission" date="2020-08" db="EMBL/GenBank/DDBJ databases">
        <title>The Agave Microbiome: Exploring the role of microbial communities in plant adaptations to desert environments.</title>
        <authorList>
            <person name="Partida-Martinez L.P."/>
        </authorList>
    </citation>
    <scope>NUCLEOTIDE SEQUENCE [LARGE SCALE GENOMIC DNA]</scope>
    <source>
        <strain evidence="2 3">AT3.2</strain>
    </source>
</reference>
<protein>
    <submittedName>
        <fullName evidence="2">Catechol 2,3-dioxygenase-like lactoylglutathione lyase family enzyme</fullName>
    </submittedName>
</protein>
<name>A0A7W9WXL5_9BURK</name>
<evidence type="ECO:0000313" key="2">
    <source>
        <dbReference type="EMBL" id="MBB6132675.1"/>
    </source>
</evidence>
<dbReference type="RefSeq" id="WP_183551210.1">
    <property type="nucleotide sequence ID" value="NZ_JACHBX010000001.1"/>
</dbReference>
<keyword evidence="3" id="KW-1185">Reference proteome</keyword>
<dbReference type="InterPro" id="IPR004360">
    <property type="entry name" value="Glyas_Fos-R_dOase_dom"/>
</dbReference>
<evidence type="ECO:0000313" key="3">
    <source>
        <dbReference type="Proteomes" id="UP000540787"/>
    </source>
</evidence>
<dbReference type="PANTHER" id="PTHR35006:SF4">
    <property type="entry name" value="BLR7706 PROTEIN"/>
    <property type="match status" value="1"/>
</dbReference>
<proteinExistence type="predicted"/>
<dbReference type="Proteomes" id="UP000540787">
    <property type="component" value="Unassembled WGS sequence"/>
</dbReference>
<sequence length="125" mass="13677">MLHHLSIAVSDLDRTSAFYDAVLRPLGYTQVFADNEAVGYGYEGGDDKLCLKRAKQVIVPGEGFHLAFTATERSQVHEFHAAALRHGGRCNGAPGPRPEYGEGYYAAFVFDPEGYRIEAVINVTA</sequence>
<dbReference type="Pfam" id="PF00903">
    <property type="entry name" value="Glyoxalase"/>
    <property type="match status" value="1"/>
</dbReference>
<keyword evidence="2" id="KW-0223">Dioxygenase</keyword>
<keyword evidence="2" id="KW-0560">Oxidoreductase</keyword>
<dbReference type="InterPro" id="IPR037523">
    <property type="entry name" value="VOC_core"/>
</dbReference>
<dbReference type="AlphaFoldDB" id="A0A7W9WXL5"/>
<dbReference type="PROSITE" id="PS51819">
    <property type="entry name" value="VOC"/>
    <property type="match status" value="1"/>
</dbReference>
<dbReference type="PANTHER" id="PTHR35006">
    <property type="entry name" value="GLYOXALASE FAMILY PROTEIN (AFU_ORTHOLOGUE AFUA_5G14830)"/>
    <property type="match status" value="1"/>
</dbReference>
<evidence type="ECO:0000259" key="1">
    <source>
        <dbReference type="PROSITE" id="PS51819"/>
    </source>
</evidence>
<comment type="caution">
    <text evidence="2">The sequence shown here is derived from an EMBL/GenBank/DDBJ whole genome shotgun (WGS) entry which is preliminary data.</text>
</comment>